<evidence type="ECO:0000313" key="3">
    <source>
        <dbReference type="Proteomes" id="UP000280598"/>
    </source>
</evidence>
<dbReference type="Pfam" id="PF06985">
    <property type="entry name" value="HET"/>
    <property type="match status" value="1"/>
</dbReference>
<protein>
    <recommendedName>
        <fullName evidence="1">Heterokaryon incompatibility domain-containing protein</fullName>
    </recommendedName>
</protein>
<dbReference type="EMBL" id="QWIS01000164">
    <property type="protein sequence ID" value="RMZ03495.1"/>
    <property type="molecule type" value="Genomic_DNA"/>
</dbReference>
<dbReference type="AlphaFoldDB" id="A0A3M7GRY5"/>
<evidence type="ECO:0000313" key="2">
    <source>
        <dbReference type="EMBL" id="RMZ03495.1"/>
    </source>
</evidence>
<dbReference type="PANTHER" id="PTHR24148">
    <property type="entry name" value="ANKYRIN REPEAT DOMAIN-CONTAINING PROTEIN 39 HOMOLOG-RELATED"/>
    <property type="match status" value="1"/>
</dbReference>
<name>A0A3M7GRY5_HORWE</name>
<accession>A0A3M7GRY5</accession>
<dbReference type="InterPro" id="IPR010730">
    <property type="entry name" value="HET"/>
</dbReference>
<dbReference type="Proteomes" id="UP000280598">
    <property type="component" value="Unassembled WGS sequence"/>
</dbReference>
<gene>
    <name evidence="2" type="ORF">D0860_06775</name>
</gene>
<proteinExistence type="predicted"/>
<evidence type="ECO:0000259" key="1">
    <source>
        <dbReference type="Pfam" id="PF06985"/>
    </source>
</evidence>
<dbReference type="PANTHER" id="PTHR24148:SF73">
    <property type="entry name" value="HET DOMAIN PROTEIN (AFU_ORTHOLOGUE AFUA_8G01020)"/>
    <property type="match status" value="1"/>
</dbReference>
<sequence length="168" mass="19329">MAHSGADYERGIFMHEALPNAAAHFRLIKLCYLANEEDEEEVRIELSAFAIDDAPPYAAISYTWGDQTDRTDIFINGRAHRVGLNSWYALLQMKYHHENCFLWMDAICINQADAHEKGLQVELMGFIFKNALRVNICIGPHAGDSEFLVERVRRLKAAETFYGRYQKE</sequence>
<feature type="domain" description="Heterokaryon incompatibility" evidence="1">
    <location>
        <begin position="57"/>
        <end position="162"/>
    </location>
</feature>
<comment type="caution">
    <text evidence="2">The sequence shown here is derived from an EMBL/GenBank/DDBJ whole genome shotgun (WGS) entry which is preliminary data.</text>
</comment>
<reference evidence="2 3" key="1">
    <citation type="journal article" date="2018" name="BMC Genomics">
        <title>Genomic evidence for intraspecific hybridization in a clonal and extremely halotolerant yeast.</title>
        <authorList>
            <person name="Gostincar C."/>
            <person name="Stajich J.E."/>
            <person name="Zupancic J."/>
            <person name="Zalar P."/>
            <person name="Gunde-Cimerman N."/>
        </authorList>
    </citation>
    <scope>NUCLEOTIDE SEQUENCE [LARGE SCALE GENOMIC DNA]</scope>
    <source>
        <strain evidence="2 3">EXF-562</strain>
    </source>
</reference>
<dbReference type="InterPro" id="IPR052895">
    <property type="entry name" value="HetReg/Transcr_Mod"/>
</dbReference>
<organism evidence="2 3">
    <name type="scientific">Hortaea werneckii</name>
    <name type="common">Black yeast</name>
    <name type="synonym">Cladosporium werneckii</name>
    <dbReference type="NCBI Taxonomy" id="91943"/>
    <lineage>
        <taxon>Eukaryota</taxon>
        <taxon>Fungi</taxon>
        <taxon>Dikarya</taxon>
        <taxon>Ascomycota</taxon>
        <taxon>Pezizomycotina</taxon>
        <taxon>Dothideomycetes</taxon>
        <taxon>Dothideomycetidae</taxon>
        <taxon>Mycosphaerellales</taxon>
        <taxon>Teratosphaeriaceae</taxon>
        <taxon>Hortaea</taxon>
    </lineage>
</organism>